<dbReference type="RefSeq" id="WP_141649254.1">
    <property type="nucleotide sequence ID" value="NZ_VIFM01000428.1"/>
</dbReference>
<dbReference type="Proteomes" id="UP000315369">
    <property type="component" value="Unassembled WGS sequence"/>
</dbReference>
<dbReference type="InterPro" id="IPR025351">
    <property type="entry name" value="Pvc16_N"/>
</dbReference>
<dbReference type="AlphaFoldDB" id="A0A540WIS8"/>
<name>A0A540WIS8_9BACT</name>
<feature type="domain" description="Pvc16 N-terminal" evidence="1">
    <location>
        <begin position="9"/>
        <end position="188"/>
    </location>
</feature>
<evidence type="ECO:0000259" key="1">
    <source>
        <dbReference type="Pfam" id="PF14065"/>
    </source>
</evidence>
<dbReference type="OrthoDB" id="527247at2"/>
<organism evidence="2 3">
    <name type="scientific">Myxococcus llanfairpwllgwyngyllgogerychwyrndrobwllllantysiliogogogochensis</name>
    <dbReference type="NCBI Taxonomy" id="2590453"/>
    <lineage>
        <taxon>Bacteria</taxon>
        <taxon>Pseudomonadati</taxon>
        <taxon>Myxococcota</taxon>
        <taxon>Myxococcia</taxon>
        <taxon>Myxococcales</taxon>
        <taxon>Cystobacterineae</taxon>
        <taxon>Myxococcaceae</taxon>
        <taxon>Myxococcus</taxon>
    </lineage>
</organism>
<gene>
    <name evidence="2" type="ORF">FJV41_47575</name>
</gene>
<feature type="non-terminal residue" evidence="2">
    <location>
        <position position="310"/>
    </location>
</feature>
<reference evidence="2 3" key="1">
    <citation type="submission" date="2019-06" db="EMBL/GenBank/DDBJ databases">
        <authorList>
            <person name="Livingstone P."/>
            <person name="Whitworth D."/>
        </authorList>
    </citation>
    <scope>NUCLEOTIDE SEQUENCE [LARGE SCALE GENOMIC DNA]</scope>
    <source>
        <strain evidence="2 3">AM401</strain>
    </source>
</reference>
<comment type="caution">
    <text evidence="2">The sequence shown here is derived from an EMBL/GenBank/DDBJ whole genome shotgun (WGS) entry which is preliminary data.</text>
</comment>
<evidence type="ECO:0000313" key="2">
    <source>
        <dbReference type="EMBL" id="TQF08881.1"/>
    </source>
</evidence>
<protein>
    <submittedName>
        <fullName evidence="2">DUF4255 domain-containing protein</fullName>
    </submittedName>
</protein>
<evidence type="ECO:0000313" key="3">
    <source>
        <dbReference type="Proteomes" id="UP000315369"/>
    </source>
</evidence>
<dbReference type="EMBL" id="VIFM01000428">
    <property type="protein sequence ID" value="TQF08881.1"/>
    <property type="molecule type" value="Genomic_DNA"/>
</dbReference>
<dbReference type="Pfam" id="PF14065">
    <property type="entry name" value="Pvc16_N"/>
    <property type="match status" value="1"/>
</dbReference>
<proteinExistence type="predicted"/>
<accession>A0A540WIS8</accession>
<sequence length="310" mass="33807">MSNSLSIATVTATLRTLLFNHLQVDTPDVAVTTLPPDKARARDATHHQLNLFLFQVSHDVSLRNMEFPPKSKPGESGFPPLALRLTYVLTPYAPSDDDVESHKLLGKAMNVLHDHPLLGSEELRVAVPGNDLYRQVERVRITSEPLSLEELSKLWTMFQTQYRVSVVYQASVVLIESTRPHRAPLPVLRPVLTVLPDTLPPFPLLEAVTPPQQQASARLGDVLVLTGQYLAGGTVGVRFSHPLWTAPVTRPATDVTASRLTVAIPNDAVGWPSGTYGVSVVITDANNVEHTTSALPLTLAPRLTSITPNP</sequence>
<keyword evidence="3" id="KW-1185">Reference proteome</keyword>